<accession>A0AA95KMA8</accession>
<reference evidence="1" key="1">
    <citation type="journal article" date="2023" name="Int. J. Mol. Sci.">
        <title>Metagenomics Revealed a New Genus 'Candidatus Thiocaldithrix dubininis' gen. nov., sp. nov. and a New Species 'Candidatus Thiothrix putei' sp. nov. in the Family Thiotrichaceae, Some Members of Which Have Traits of Both Na+- and H+-Motive Energetics.</title>
        <authorList>
            <person name="Ravin N.V."/>
            <person name="Muntyan M.S."/>
            <person name="Smolyakov D.D."/>
            <person name="Rudenko T.S."/>
            <person name="Beletsky A.V."/>
            <person name="Mardanov A.V."/>
            <person name="Grabovich M.Y."/>
        </authorList>
    </citation>
    <scope>NUCLEOTIDE SEQUENCE</scope>
    <source>
        <strain evidence="1">GKL-02</strain>
    </source>
</reference>
<protein>
    <submittedName>
        <fullName evidence="1">Uncharacterized protein</fullName>
    </submittedName>
</protein>
<dbReference type="EMBL" id="CP124756">
    <property type="protein sequence ID" value="WGZ92657.1"/>
    <property type="molecule type" value="Genomic_DNA"/>
</dbReference>
<sequence>MAETIEKRKEVVRRSESQLKELVNEYIKSGLTIMEFCKEHKEAPPTLVKHLEEAGYRMTLGTAQGCDELQAENDRLLNNYIKLLQKYEPDKYKMAMLACID</sequence>
<organism evidence="1">
    <name type="scientific">Candidatus Thiothrix putei</name>
    <dbReference type="NCBI Taxonomy" id="3080811"/>
    <lineage>
        <taxon>Bacteria</taxon>
        <taxon>Pseudomonadati</taxon>
        <taxon>Pseudomonadota</taxon>
        <taxon>Gammaproteobacteria</taxon>
        <taxon>Thiotrichales</taxon>
        <taxon>Thiotrichaceae</taxon>
        <taxon>Thiothrix</taxon>
    </lineage>
</organism>
<gene>
    <name evidence="1" type="ORF">QJT81_12355</name>
</gene>
<name>A0AA95KMA8_9GAMM</name>
<dbReference type="KEGG" id="tput:QJT81_12355"/>
<dbReference type="AlphaFoldDB" id="A0AA95KMA8"/>
<evidence type="ECO:0000313" key="1">
    <source>
        <dbReference type="EMBL" id="WGZ92657.1"/>
    </source>
</evidence>
<dbReference type="Proteomes" id="UP001301326">
    <property type="component" value="Chromosome"/>
</dbReference>
<reference evidence="1" key="2">
    <citation type="submission" date="2023-04" db="EMBL/GenBank/DDBJ databases">
        <authorList>
            <person name="Beletskiy A.V."/>
            <person name="Mardanov A.V."/>
            <person name="Ravin N.V."/>
        </authorList>
    </citation>
    <scope>NUCLEOTIDE SEQUENCE</scope>
    <source>
        <strain evidence="1">GKL-02</strain>
    </source>
</reference>
<proteinExistence type="predicted"/>